<dbReference type="InterPro" id="IPR043128">
    <property type="entry name" value="Rev_trsase/Diguanyl_cyclase"/>
</dbReference>
<sequence length="81" mass="9011">MGSTDCGSRKSQEGGKCFAKLDLSDAYLQAEVSDESKYLLTNNTPRGLFQYKRLPFSVKSTSVLFEQLMDIMLQGLSFAFA</sequence>
<dbReference type="Proteomes" id="UP000243686">
    <property type="component" value="Unassembled WGS sequence"/>
</dbReference>
<dbReference type="PANTHER" id="PTHR37984">
    <property type="entry name" value="PROTEIN CBG26694"/>
    <property type="match status" value="1"/>
</dbReference>
<keyword evidence="2" id="KW-1185">Reference proteome</keyword>
<dbReference type="Gene3D" id="3.30.70.270">
    <property type="match status" value="1"/>
</dbReference>
<dbReference type="SUPFAM" id="SSF56672">
    <property type="entry name" value="DNA/RNA polymerases"/>
    <property type="match status" value="1"/>
</dbReference>
<protein>
    <recommendedName>
        <fullName evidence="3">Reverse transcriptase domain-containing protein</fullName>
    </recommendedName>
</protein>
<organism evidence="1 2">
    <name type="scientific">Opisthorchis viverrini</name>
    <name type="common">Southeast Asian liver fluke</name>
    <dbReference type="NCBI Taxonomy" id="6198"/>
    <lineage>
        <taxon>Eukaryota</taxon>
        <taxon>Metazoa</taxon>
        <taxon>Spiralia</taxon>
        <taxon>Lophotrochozoa</taxon>
        <taxon>Platyhelminthes</taxon>
        <taxon>Trematoda</taxon>
        <taxon>Digenea</taxon>
        <taxon>Opisthorchiida</taxon>
        <taxon>Opisthorchiata</taxon>
        <taxon>Opisthorchiidae</taxon>
        <taxon>Opisthorchis</taxon>
    </lineage>
</organism>
<proteinExistence type="predicted"/>
<evidence type="ECO:0000313" key="2">
    <source>
        <dbReference type="Proteomes" id="UP000243686"/>
    </source>
</evidence>
<dbReference type="PANTHER" id="PTHR37984:SF5">
    <property type="entry name" value="PROTEIN NYNRIN-LIKE"/>
    <property type="match status" value="1"/>
</dbReference>
<dbReference type="Gene3D" id="3.10.10.10">
    <property type="entry name" value="HIV Type 1 Reverse Transcriptase, subunit A, domain 1"/>
    <property type="match status" value="1"/>
</dbReference>
<dbReference type="AlphaFoldDB" id="A0A1S8WGW9"/>
<dbReference type="InterPro" id="IPR050951">
    <property type="entry name" value="Retrovirus_Pol_polyprotein"/>
</dbReference>
<name>A0A1S8WGW9_OPIVI</name>
<dbReference type="EMBL" id="KV907205">
    <property type="protein sequence ID" value="OON13681.1"/>
    <property type="molecule type" value="Genomic_DNA"/>
</dbReference>
<reference evidence="1 2" key="1">
    <citation type="submission" date="2015-03" db="EMBL/GenBank/DDBJ databases">
        <title>Draft genome of the nematode, Opisthorchis viverrini.</title>
        <authorList>
            <person name="Mitreva M."/>
        </authorList>
    </citation>
    <scope>NUCLEOTIDE SEQUENCE [LARGE SCALE GENOMIC DNA]</scope>
    <source>
        <strain evidence="1">Khon Kaen</strain>
    </source>
</reference>
<accession>A0A1S8WGW9</accession>
<evidence type="ECO:0008006" key="3">
    <source>
        <dbReference type="Google" id="ProtNLM"/>
    </source>
</evidence>
<gene>
    <name evidence="1" type="ORF">X801_10537</name>
</gene>
<evidence type="ECO:0000313" key="1">
    <source>
        <dbReference type="EMBL" id="OON13681.1"/>
    </source>
</evidence>
<dbReference type="InterPro" id="IPR043502">
    <property type="entry name" value="DNA/RNA_pol_sf"/>
</dbReference>